<protein>
    <submittedName>
        <fullName evidence="2">ImmA/IrrE family metallo-endopeptidase</fullName>
    </submittedName>
</protein>
<dbReference type="Gene3D" id="1.10.10.2910">
    <property type="match status" value="1"/>
</dbReference>
<dbReference type="Pfam" id="PF06114">
    <property type="entry name" value="Peptidase_M78"/>
    <property type="match status" value="1"/>
</dbReference>
<keyword evidence="3" id="KW-1185">Reference proteome</keyword>
<evidence type="ECO:0000259" key="1">
    <source>
        <dbReference type="Pfam" id="PF06114"/>
    </source>
</evidence>
<sequence length="160" mass="17712">MVKLRHGFKAEAKRIALAERRDLGLGVLDPFNPYAHAESWGIEVFDLDQSGCTPEAFQHFSVTRPKVFSAMLLPYGTGHVIVENNNHDPLRRRSTIAHEMSHVILEHPFEILLGTDNACRSSASEVEVEAAELSGELLIPSDGALAMAKRGWTDQQVADH</sequence>
<evidence type="ECO:0000313" key="2">
    <source>
        <dbReference type="EMBL" id="MBC6450869.1"/>
    </source>
</evidence>
<feature type="domain" description="IrrE N-terminal-like" evidence="1">
    <location>
        <begin position="73"/>
        <end position="157"/>
    </location>
</feature>
<proteinExistence type="predicted"/>
<accession>A0ABR7LDR8</accession>
<dbReference type="EMBL" id="JABVED010000020">
    <property type="protein sequence ID" value="MBC6450869.1"/>
    <property type="molecule type" value="Genomic_DNA"/>
</dbReference>
<dbReference type="PANTHER" id="PTHR43236">
    <property type="entry name" value="ANTITOXIN HIGA1"/>
    <property type="match status" value="1"/>
</dbReference>
<gene>
    <name evidence="2" type="ORF">GPZ80_27275</name>
</gene>
<comment type="caution">
    <text evidence="2">The sequence shown here is derived from an EMBL/GenBank/DDBJ whole genome shotgun (WGS) entry which is preliminary data.</text>
</comment>
<reference evidence="2 3" key="1">
    <citation type="submission" date="2020-06" db="EMBL/GenBank/DDBJ databases">
        <title>Actinokineospora xiongansis sp. nov., isolated from soil of Baiyangdian.</title>
        <authorList>
            <person name="Zhang X."/>
        </authorList>
    </citation>
    <scope>NUCLEOTIDE SEQUENCE [LARGE SCALE GENOMIC DNA]</scope>
    <source>
        <strain evidence="2 3">HBU206404</strain>
    </source>
</reference>
<dbReference type="InterPro" id="IPR052345">
    <property type="entry name" value="Rad_response_metalloprotease"/>
</dbReference>
<dbReference type="InterPro" id="IPR010359">
    <property type="entry name" value="IrrE_HExxH"/>
</dbReference>
<dbReference type="PANTHER" id="PTHR43236:SF1">
    <property type="entry name" value="BLL7220 PROTEIN"/>
    <property type="match status" value="1"/>
</dbReference>
<dbReference type="Proteomes" id="UP000734823">
    <property type="component" value="Unassembled WGS sequence"/>
</dbReference>
<evidence type="ECO:0000313" key="3">
    <source>
        <dbReference type="Proteomes" id="UP000734823"/>
    </source>
</evidence>
<name>A0ABR7LDR8_9PSEU</name>
<organism evidence="2 3">
    <name type="scientific">Actinokineospora xionganensis</name>
    <dbReference type="NCBI Taxonomy" id="2684470"/>
    <lineage>
        <taxon>Bacteria</taxon>
        <taxon>Bacillati</taxon>
        <taxon>Actinomycetota</taxon>
        <taxon>Actinomycetes</taxon>
        <taxon>Pseudonocardiales</taxon>
        <taxon>Pseudonocardiaceae</taxon>
        <taxon>Actinokineospora</taxon>
    </lineage>
</organism>